<feature type="transmembrane region" description="Helical" evidence="7">
    <location>
        <begin position="458"/>
        <end position="476"/>
    </location>
</feature>
<reference evidence="10" key="1">
    <citation type="journal article" date="2014" name="Genome Announc.">
        <title>Genome sequence and annotation of Acremonium chrysogenum, producer of the beta-lactam antibiotic cephalosporin C.</title>
        <authorList>
            <person name="Terfehr D."/>
            <person name="Dahlmann T.A."/>
            <person name="Specht T."/>
            <person name="Zadra I."/>
            <person name="Kuernsteiner H."/>
            <person name="Kueck U."/>
        </authorList>
    </citation>
    <scope>NUCLEOTIDE SEQUENCE [LARGE SCALE GENOMIC DNA]</scope>
    <source>
        <strain evidence="10">ATCC 11550 / CBS 779.69 / DSM 880 / IAM 14645 / JCM 23072 / IMI 49137</strain>
    </source>
</reference>
<comment type="subcellular location">
    <subcellularLocation>
        <location evidence="1 7">Membrane</location>
        <topology evidence="1 7">Multi-pass membrane protein</topology>
    </subcellularLocation>
</comment>
<keyword evidence="7" id="KW-0406">Ion transport</keyword>
<evidence type="ECO:0000313" key="10">
    <source>
        <dbReference type="Proteomes" id="UP000029964"/>
    </source>
</evidence>
<keyword evidence="5 7" id="KW-1133">Transmembrane helix</keyword>
<feature type="transmembrane region" description="Helical" evidence="7">
    <location>
        <begin position="363"/>
        <end position="385"/>
    </location>
</feature>
<dbReference type="GO" id="GO:0016020">
    <property type="term" value="C:membrane"/>
    <property type="evidence" value="ECO:0007669"/>
    <property type="project" value="UniProtKB-SubCell"/>
</dbReference>
<dbReference type="STRING" id="857340.A0A086TEK0"/>
<comment type="caution">
    <text evidence="9">The sequence shown here is derived from an EMBL/GenBank/DDBJ whole genome shotgun (WGS) entry which is preliminary data.</text>
</comment>
<evidence type="ECO:0000256" key="5">
    <source>
        <dbReference type="ARBA" id="ARBA00022989"/>
    </source>
</evidence>
<feature type="region of interest" description="Disordered" evidence="8">
    <location>
        <begin position="249"/>
        <end position="278"/>
    </location>
</feature>
<dbReference type="GO" id="GO:0005381">
    <property type="term" value="F:iron ion transmembrane transporter activity"/>
    <property type="evidence" value="ECO:0007669"/>
    <property type="project" value="UniProtKB-UniRule"/>
</dbReference>
<evidence type="ECO:0000256" key="6">
    <source>
        <dbReference type="ARBA" id="ARBA00023136"/>
    </source>
</evidence>
<feature type="compositionally biased region" description="Acidic residues" evidence="8">
    <location>
        <begin position="25"/>
        <end position="40"/>
    </location>
</feature>
<evidence type="ECO:0000256" key="8">
    <source>
        <dbReference type="SAM" id="MobiDB-lite"/>
    </source>
</evidence>
<dbReference type="HOGENOM" id="CLU_020370_5_0_1"/>
<protein>
    <recommendedName>
        <fullName evidence="7">Solute carrier family 40 member</fullName>
    </recommendedName>
</protein>
<dbReference type="InterPro" id="IPR009716">
    <property type="entry name" value="Ferroportin-1"/>
</dbReference>
<feature type="transmembrane region" description="Helical" evidence="7">
    <location>
        <begin position="335"/>
        <end position="356"/>
    </location>
</feature>
<dbReference type="Proteomes" id="UP000029964">
    <property type="component" value="Unassembled WGS sequence"/>
</dbReference>
<dbReference type="InterPro" id="IPR036259">
    <property type="entry name" value="MFS_trans_sf"/>
</dbReference>
<feature type="transmembrane region" description="Helical" evidence="7">
    <location>
        <begin position="196"/>
        <end position="214"/>
    </location>
</feature>
<proteinExistence type="inferred from homology"/>
<keyword evidence="10" id="KW-1185">Reference proteome</keyword>
<dbReference type="Pfam" id="PF06963">
    <property type="entry name" value="FPN1"/>
    <property type="match status" value="1"/>
</dbReference>
<keyword evidence="4 7" id="KW-0812">Transmembrane</keyword>
<evidence type="ECO:0000256" key="3">
    <source>
        <dbReference type="ARBA" id="ARBA00022448"/>
    </source>
</evidence>
<feature type="transmembrane region" description="Helical" evidence="7">
    <location>
        <begin position="92"/>
        <end position="110"/>
    </location>
</feature>
<sequence length="523" mass="56928">MRAREGETRPLLDPEVPTPQVALVDDNDGALTNDDDDNDDGATAGRPAIKVARRLYLSHLLSTWNSRVFEFGSMLYLAAIFPGTLLPMSVYAVARGASAILLSSLVGHYIDTGNRLQVVRLSIVLQRSSVAASCVIFFALVRGLPTSDAWKNASLTALILLACLEKLAAIMNLVSVERDWSDSRSGPVMNSQMRRIDLICKLLGPFVIGLVDGISTELAILVIFAMTVVSLAPEYLLVARIYRQVPQLQRRSGGGESPGEEGPEEEQRSSSSTQTRKRVAAATSRMMQNMRLYFHHPVFVPSFAYALLYLTVLAFSGQMVTYLLSTGYTSTQVAVARTLSVCLEMLATWAGPWLMGRIGTVRAGLWFASWQSVCLVVGISVFWAFKGNTMVSASGLVGGTVLSRLGLWGFDLCSQMLVQAEVEEENRGAFSTMEASWQNAFELCSHVSTIILSSPSQFGYPASASTLAVASSWLLYSRFVKRNRGYLPQRPACIPAPGKRLQPWAVDGGTVAEEAGSWQGLVE</sequence>
<feature type="transmembrane region" description="Helical" evidence="7">
    <location>
        <begin position="68"/>
        <end position="86"/>
    </location>
</feature>
<organism evidence="9 10">
    <name type="scientific">Hapsidospora chrysogenum (strain ATCC 11550 / CBS 779.69 / DSM 880 / IAM 14645 / JCM 23072 / IMI 49137)</name>
    <name type="common">Acremonium chrysogenum</name>
    <dbReference type="NCBI Taxonomy" id="857340"/>
    <lineage>
        <taxon>Eukaryota</taxon>
        <taxon>Fungi</taxon>
        <taxon>Dikarya</taxon>
        <taxon>Ascomycota</taxon>
        <taxon>Pezizomycotina</taxon>
        <taxon>Sordariomycetes</taxon>
        <taxon>Hypocreomycetidae</taxon>
        <taxon>Hypocreales</taxon>
        <taxon>Bionectriaceae</taxon>
        <taxon>Hapsidospora</taxon>
    </lineage>
</organism>
<dbReference type="AlphaFoldDB" id="A0A086TEK0"/>
<dbReference type="EMBL" id="JPKY01000007">
    <property type="protein sequence ID" value="KFH47782.1"/>
    <property type="molecule type" value="Genomic_DNA"/>
</dbReference>
<dbReference type="PANTHER" id="PTHR11660:SF57">
    <property type="entry name" value="SOLUTE CARRIER FAMILY 40 MEMBER"/>
    <property type="match status" value="1"/>
</dbReference>
<evidence type="ECO:0000256" key="1">
    <source>
        <dbReference type="ARBA" id="ARBA00004141"/>
    </source>
</evidence>
<feature type="transmembrane region" description="Helical" evidence="7">
    <location>
        <begin position="292"/>
        <end position="315"/>
    </location>
</feature>
<feature type="transmembrane region" description="Helical" evidence="7">
    <location>
        <begin position="122"/>
        <end position="141"/>
    </location>
</feature>
<keyword evidence="3 7" id="KW-0813">Transport</keyword>
<feature type="transmembrane region" description="Helical" evidence="7">
    <location>
        <begin position="153"/>
        <end position="175"/>
    </location>
</feature>
<feature type="region of interest" description="Disordered" evidence="8">
    <location>
        <begin position="1"/>
        <end position="44"/>
    </location>
</feature>
<dbReference type="CDD" id="cd17480">
    <property type="entry name" value="MFS_SLC40A1_like"/>
    <property type="match status" value="1"/>
</dbReference>
<accession>A0A086TEK0</accession>
<dbReference type="OrthoDB" id="648861at2759"/>
<gene>
    <name evidence="9" type="ORF">ACRE_014140</name>
</gene>
<comment type="function">
    <text evidence="7">May be involved in iron transport and iron homeostasis.</text>
</comment>
<feature type="compositionally biased region" description="Basic and acidic residues" evidence="8">
    <location>
        <begin position="1"/>
        <end position="12"/>
    </location>
</feature>
<evidence type="ECO:0000256" key="4">
    <source>
        <dbReference type="ARBA" id="ARBA00022692"/>
    </source>
</evidence>
<evidence type="ECO:0000256" key="7">
    <source>
        <dbReference type="RuleBase" id="RU365065"/>
    </source>
</evidence>
<dbReference type="Gene3D" id="1.20.1250.20">
    <property type="entry name" value="MFS general substrate transporter like domains"/>
    <property type="match status" value="1"/>
</dbReference>
<dbReference type="SUPFAM" id="SSF103473">
    <property type="entry name" value="MFS general substrate transporter"/>
    <property type="match status" value="1"/>
</dbReference>
<dbReference type="PANTHER" id="PTHR11660">
    <property type="entry name" value="SOLUTE CARRIER FAMILY 40 MEMBER"/>
    <property type="match status" value="1"/>
</dbReference>
<keyword evidence="6 7" id="KW-0472">Membrane</keyword>
<evidence type="ECO:0000256" key="2">
    <source>
        <dbReference type="ARBA" id="ARBA00006279"/>
    </source>
</evidence>
<name>A0A086TEK0_HAPC1</name>
<feature type="transmembrane region" description="Helical" evidence="7">
    <location>
        <begin position="220"/>
        <end position="242"/>
    </location>
</feature>
<evidence type="ECO:0000313" key="9">
    <source>
        <dbReference type="EMBL" id="KFH47782.1"/>
    </source>
</evidence>
<comment type="similarity">
    <text evidence="2 7">Belongs to the ferroportin (FP) (TC 2.A.100) family. SLC40A subfamily.</text>
</comment>